<keyword evidence="1" id="KW-0472">Membrane</keyword>
<name>A0ABD1L2D5_9FABA</name>
<protein>
    <submittedName>
        <fullName evidence="2">Uncharacterized protein</fullName>
    </submittedName>
</protein>
<comment type="caution">
    <text evidence="2">The sequence shown here is derived from an EMBL/GenBank/DDBJ whole genome shotgun (WGS) entry which is preliminary data.</text>
</comment>
<evidence type="ECO:0000256" key="1">
    <source>
        <dbReference type="SAM" id="Phobius"/>
    </source>
</evidence>
<dbReference type="Proteomes" id="UP001603857">
    <property type="component" value="Unassembled WGS sequence"/>
</dbReference>
<keyword evidence="1" id="KW-1133">Transmembrane helix</keyword>
<feature type="transmembrane region" description="Helical" evidence="1">
    <location>
        <begin position="6"/>
        <end position="25"/>
    </location>
</feature>
<evidence type="ECO:0000313" key="3">
    <source>
        <dbReference type="Proteomes" id="UP001603857"/>
    </source>
</evidence>
<keyword evidence="3" id="KW-1185">Reference proteome</keyword>
<keyword evidence="1" id="KW-0812">Transmembrane</keyword>
<organism evidence="2 3">
    <name type="scientific">Flemingia macrophylla</name>
    <dbReference type="NCBI Taxonomy" id="520843"/>
    <lineage>
        <taxon>Eukaryota</taxon>
        <taxon>Viridiplantae</taxon>
        <taxon>Streptophyta</taxon>
        <taxon>Embryophyta</taxon>
        <taxon>Tracheophyta</taxon>
        <taxon>Spermatophyta</taxon>
        <taxon>Magnoliopsida</taxon>
        <taxon>eudicotyledons</taxon>
        <taxon>Gunneridae</taxon>
        <taxon>Pentapetalae</taxon>
        <taxon>rosids</taxon>
        <taxon>fabids</taxon>
        <taxon>Fabales</taxon>
        <taxon>Fabaceae</taxon>
        <taxon>Papilionoideae</taxon>
        <taxon>50 kb inversion clade</taxon>
        <taxon>NPAAA clade</taxon>
        <taxon>indigoferoid/millettioid clade</taxon>
        <taxon>Phaseoleae</taxon>
        <taxon>Flemingia</taxon>
    </lineage>
</organism>
<reference evidence="2 3" key="1">
    <citation type="submission" date="2024-08" db="EMBL/GenBank/DDBJ databases">
        <title>Insights into the chromosomal genome structure of Flemingia macrophylla.</title>
        <authorList>
            <person name="Ding Y."/>
            <person name="Zhao Y."/>
            <person name="Bi W."/>
            <person name="Wu M."/>
            <person name="Zhao G."/>
            <person name="Gong Y."/>
            <person name="Li W."/>
            <person name="Zhang P."/>
        </authorList>
    </citation>
    <scope>NUCLEOTIDE SEQUENCE [LARGE SCALE GENOMIC DNA]</scope>
    <source>
        <strain evidence="2">DYQJB</strain>
        <tissue evidence="2">Leaf</tissue>
    </source>
</reference>
<sequence>MSVFLWVFFFGLPLLIFRNLMYSVLKFDAIMVRAFDFCWFVRICGSIWVLLLLC</sequence>
<accession>A0ABD1L2D5</accession>
<feature type="transmembrane region" description="Helical" evidence="1">
    <location>
        <begin position="37"/>
        <end position="53"/>
    </location>
</feature>
<dbReference type="AlphaFoldDB" id="A0ABD1L2D5"/>
<dbReference type="EMBL" id="JBGMDY010000011">
    <property type="protein sequence ID" value="KAL2317668.1"/>
    <property type="molecule type" value="Genomic_DNA"/>
</dbReference>
<evidence type="ECO:0000313" key="2">
    <source>
        <dbReference type="EMBL" id="KAL2317668.1"/>
    </source>
</evidence>
<gene>
    <name evidence="2" type="ORF">Fmac_031544</name>
</gene>
<proteinExistence type="predicted"/>